<name>A0A5J9TM32_9POAL</name>
<accession>A0A5J9TM32</accession>
<dbReference type="AlphaFoldDB" id="A0A5J9TM32"/>
<proteinExistence type="predicted"/>
<protein>
    <submittedName>
        <fullName evidence="1">Uncharacterized protein</fullName>
    </submittedName>
</protein>
<reference evidence="1 2" key="1">
    <citation type="journal article" date="2019" name="Sci. Rep.">
        <title>A high-quality genome of Eragrostis curvula grass provides insights into Poaceae evolution and supports new strategies to enhance forage quality.</title>
        <authorList>
            <person name="Carballo J."/>
            <person name="Santos B.A.C.M."/>
            <person name="Zappacosta D."/>
            <person name="Garbus I."/>
            <person name="Selva J.P."/>
            <person name="Gallo C.A."/>
            <person name="Diaz A."/>
            <person name="Albertini E."/>
            <person name="Caccamo M."/>
            <person name="Echenique V."/>
        </authorList>
    </citation>
    <scope>NUCLEOTIDE SEQUENCE [LARGE SCALE GENOMIC DNA]</scope>
    <source>
        <strain evidence="2">cv. Victoria</strain>
        <tissue evidence="1">Leaf</tissue>
    </source>
</reference>
<evidence type="ECO:0000313" key="1">
    <source>
        <dbReference type="EMBL" id="TVU12459.1"/>
    </source>
</evidence>
<comment type="caution">
    <text evidence="1">The sequence shown here is derived from an EMBL/GenBank/DDBJ whole genome shotgun (WGS) entry which is preliminary data.</text>
</comment>
<dbReference type="Proteomes" id="UP000324897">
    <property type="component" value="Chromosome 3"/>
</dbReference>
<dbReference type="EMBL" id="RWGY01000039">
    <property type="protein sequence ID" value="TVU12459.1"/>
    <property type="molecule type" value="Genomic_DNA"/>
</dbReference>
<gene>
    <name evidence="1" type="ORF">EJB05_46107</name>
</gene>
<dbReference type="Gramene" id="TVU12459">
    <property type="protein sequence ID" value="TVU12459"/>
    <property type="gene ID" value="EJB05_46107"/>
</dbReference>
<feature type="non-terminal residue" evidence="1">
    <location>
        <position position="1"/>
    </location>
</feature>
<sequence>MAGQLTTARRFGWIDARRGPAGWRQGSGKPVDEMMLCRQRLKGFGSGWLILVVPWPDFRRFQGSWAPGASLADMGIGIDDCTALIWASLQFQLPLQLAELMTASLGCARQLSSNGNTG</sequence>
<organism evidence="1 2">
    <name type="scientific">Eragrostis curvula</name>
    <name type="common">weeping love grass</name>
    <dbReference type="NCBI Taxonomy" id="38414"/>
    <lineage>
        <taxon>Eukaryota</taxon>
        <taxon>Viridiplantae</taxon>
        <taxon>Streptophyta</taxon>
        <taxon>Embryophyta</taxon>
        <taxon>Tracheophyta</taxon>
        <taxon>Spermatophyta</taxon>
        <taxon>Magnoliopsida</taxon>
        <taxon>Liliopsida</taxon>
        <taxon>Poales</taxon>
        <taxon>Poaceae</taxon>
        <taxon>PACMAD clade</taxon>
        <taxon>Chloridoideae</taxon>
        <taxon>Eragrostideae</taxon>
        <taxon>Eragrostidinae</taxon>
        <taxon>Eragrostis</taxon>
    </lineage>
</organism>
<keyword evidence="2" id="KW-1185">Reference proteome</keyword>
<evidence type="ECO:0000313" key="2">
    <source>
        <dbReference type="Proteomes" id="UP000324897"/>
    </source>
</evidence>